<evidence type="ECO:0000256" key="1">
    <source>
        <dbReference type="ARBA" id="ARBA00003330"/>
    </source>
</evidence>
<keyword evidence="6" id="KW-0560">Oxidoreductase</keyword>
<evidence type="ECO:0000256" key="4">
    <source>
        <dbReference type="ARBA" id="ARBA00022559"/>
    </source>
</evidence>
<sequence>MPDMDQGDLAPDFTLPDDTGKDRTLSDFLSTGPVVLFFYPAAMTGGCTAESCHFRDLAAEFGEVGAHRVGISPDGVTKQREFSALHGFDYPLLSDVDGTVAKQFGVWRRFSPLHAKRHTFVIDTDRKVLAVIKSELKFDVHADKALAALRERSAAGGPERHA</sequence>
<keyword evidence="4" id="KW-0575">Peroxidase</keyword>
<comment type="caution">
    <text evidence="14">The sequence shown here is derived from an EMBL/GenBank/DDBJ whole genome shotgun (WGS) entry which is preliminary data.</text>
</comment>
<protein>
    <recommendedName>
        <fullName evidence="3">thioredoxin-dependent peroxiredoxin</fullName>
        <ecNumber evidence="3">1.11.1.24</ecNumber>
    </recommendedName>
    <alternativeName>
        <fullName evidence="11">Bacterioferritin comigratory protein</fullName>
    </alternativeName>
    <alternativeName>
        <fullName evidence="9">Thioredoxin peroxidase</fullName>
    </alternativeName>
</protein>
<evidence type="ECO:0000256" key="9">
    <source>
        <dbReference type="ARBA" id="ARBA00032824"/>
    </source>
</evidence>
<evidence type="ECO:0000313" key="14">
    <source>
        <dbReference type="EMBL" id="GHH34669.1"/>
    </source>
</evidence>
<evidence type="ECO:0000256" key="3">
    <source>
        <dbReference type="ARBA" id="ARBA00013017"/>
    </source>
</evidence>
<organism evidence="14 15">
    <name type="scientific">Amycolatopsis oliviviridis</name>
    <dbReference type="NCBI Taxonomy" id="1471590"/>
    <lineage>
        <taxon>Bacteria</taxon>
        <taxon>Bacillati</taxon>
        <taxon>Actinomycetota</taxon>
        <taxon>Actinomycetes</taxon>
        <taxon>Pseudonocardiales</taxon>
        <taxon>Pseudonocardiaceae</taxon>
        <taxon>Amycolatopsis</taxon>
    </lineage>
</organism>
<reference evidence="15" key="1">
    <citation type="journal article" date="2019" name="Int. J. Syst. Evol. Microbiol.">
        <title>The Global Catalogue of Microorganisms (GCM) 10K type strain sequencing project: providing services to taxonomists for standard genome sequencing and annotation.</title>
        <authorList>
            <consortium name="The Broad Institute Genomics Platform"/>
            <consortium name="The Broad Institute Genome Sequencing Center for Infectious Disease"/>
            <person name="Wu L."/>
            <person name="Ma J."/>
        </authorList>
    </citation>
    <scope>NUCLEOTIDE SEQUENCE [LARGE SCALE GENOMIC DNA]</scope>
    <source>
        <strain evidence="15">CGMCC 4.7683</strain>
    </source>
</reference>
<evidence type="ECO:0000256" key="6">
    <source>
        <dbReference type="ARBA" id="ARBA00023002"/>
    </source>
</evidence>
<comment type="function">
    <text evidence="1">Thiol-specific peroxidase that catalyzes the reduction of hydrogen peroxide and organic hydroperoxides to water and alcohols, respectively. Plays a role in cell protection against oxidative stress by detoxifying peroxides and as sensor of hydrogen peroxide-mediated signaling events.</text>
</comment>
<evidence type="ECO:0000256" key="2">
    <source>
        <dbReference type="ARBA" id="ARBA00011245"/>
    </source>
</evidence>
<feature type="domain" description="Thioredoxin" evidence="13">
    <location>
        <begin position="4"/>
        <end position="154"/>
    </location>
</feature>
<dbReference type="EC" id="1.11.1.24" evidence="3"/>
<accession>A0ABQ3M8W7</accession>
<comment type="catalytic activity">
    <reaction evidence="12">
        <text>a hydroperoxide + [thioredoxin]-dithiol = an alcohol + [thioredoxin]-disulfide + H2O</text>
        <dbReference type="Rhea" id="RHEA:62620"/>
        <dbReference type="Rhea" id="RHEA-COMP:10698"/>
        <dbReference type="Rhea" id="RHEA-COMP:10700"/>
        <dbReference type="ChEBI" id="CHEBI:15377"/>
        <dbReference type="ChEBI" id="CHEBI:29950"/>
        <dbReference type="ChEBI" id="CHEBI:30879"/>
        <dbReference type="ChEBI" id="CHEBI:35924"/>
        <dbReference type="ChEBI" id="CHEBI:50058"/>
        <dbReference type="EC" id="1.11.1.24"/>
    </reaction>
</comment>
<evidence type="ECO:0000256" key="7">
    <source>
        <dbReference type="ARBA" id="ARBA00023157"/>
    </source>
</evidence>
<dbReference type="SUPFAM" id="SSF52833">
    <property type="entry name" value="Thioredoxin-like"/>
    <property type="match status" value="1"/>
</dbReference>
<evidence type="ECO:0000313" key="15">
    <source>
        <dbReference type="Proteomes" id="UP000635387"/>
    </source>
</evidence>
<dbReference type="InterPro" id="IPR036249">
    <property type="entry name" value="Thioredoxin-like_sf"/>
</dbReference>
<name>A0ABQ3M8W7_9PSEU</name>
<keyword evidence="7" id="KW-1015">Disulfide bond</keyword>
<evidence type="ECO:0000256" key="8">
    <source>
        <dbReference type="ARBA" id="ARBA00023284"/>
    </source>
</evidence>
<dbReference type="Pfam" id="PF00578">
    <property type="entry name" value="AhpC-TSA"/>
    <property type="match status" value="1"/>
</dbReference>
<keyword evidence="15" id="KW-1185">Reference proteome</keyword>
<gene>
    <name evidence="14" type="ORF">GCM10017790_74920</name>
</gene>
<dbReference type="Proteomes" id="UP000635387">
    <property type="component" value="Unassembled WGS sequence"/>
</dbReference>
<dbReference type="Gene3D" id="3.40.30.10">
    <property type="entry name" value="Glutaredoxin"/>
    <property type="match status" value="1"/>
</dbReference>
<proteinExistence type="inferred from homology"/>
<dbReference type="InterPro" id="IPR000866">
    <property type="entry name" value="AhpC/TSA"/>
</dbReference>
<dbReference type="EMBL" id="BNAY01000011">
    <property type="protein sequence ID" value="GHH34669.1"/>
    <property type="molecule type" value="Genomic_DNA"/>
</dbReference>
<evidence type="ECO:0000256" key="11">
    <source>
        <dbReference type="ARBA" id="ARBA00041373"/>
    </source>
</evidence>
<dbReference type="PANTHER" id="PTHR42801:SF8">
    <property type="entry name" value="PEROXIREDOXIN RV1608C-RELATED"/>
    <property type="match status" value="1"/>
</dbReference>
<dbReference type="PIRSF" id="PIRSF000239">
    <property type="entry name" value="AHPC"/>
    <property type="match status" value="1"/>
</dbReference>
<comment type="subunit">
    <text evidence="2">Monomer.</text>
</comment>
<evidence type="ECO:0000256" key="12">
    <source>
        <dbReference type="ARBA" id="ARBA00049091"/>
    </source>
</evidence>
<dbReference type="InterPro" id="IPR050924">
    <property type="entry name" value="Peroxiredoxin_BCP/PrxQ"/>
</dbReference>
<dbReference type="InterPro" id="IPR024706">
    <property type="entry name" value="Peroxiredoxin_AhpC-typ"/>
</dbReference>
<dbReference type="InterPro" id="IPR013766">
    <property type="entry name" value="Thioredoxin_domain"/>
</dbReference>
<dbReference type="CDD" id="cd03017">
    <property type="entry name" value="PRX_BCP"/>
    <property type="match status" value="1"/>
</dbReference>
<evidence type="ECO:0000256" key="10">
    <source>
        <dbReference type="ARBA" id="ARBA00038489"/>
    </source>
</evidence>
<dbReference type="PROSITE" id="PS51352">
    <property type="entry name" value="THIOREDOXIN_2"/>
    <property type="match status" value="1"/>
</dbReference>
<keyword evidence="5" id="KW-0049">Antioxidant</keyword>
<keyword evidence="8" id="KW-0676">Redox-active center</keyword>
<evidence type="ECO:0000256" key="5">
    <source>
        <dbReference type="ARBA" id="ARBA00022862"/>
    </source>
</evidence>
<comment type="similarity">
    <text evidence="10">Belongs to the peroxiredoxin family. BCP/PrxQ subfamily.</text>
</comment>
<evidence type="ECO:0000259" key="13">
    <source>
        <dbReference type="PROSITE" id="PS51352"/>
    </source>
</evidence>
<dbReference type="PANTHER" id="PTHR42801">
    <property type="entry name" value="THIOREDOXIN-DEPENDENT PEROXIDE REDUCTASE"/>
    <property type="match status" value="1"/>
</dbReference>